<dbReference type="AlphaFoldDB" id="A0A8H3M917"/>
<feature type="domain" description="DUF659" evidence="6">
    <location>
        <begin position="111"/>
        <end position="257"/>
    </location>
</feature>
<evidence type="ECO:0000256" key="5">
    <source>
        <dbReference type="ARBA" id="ARBA00023242"/>
    </source>
</evidence>
<sequence>MDASNDLVIIDNVKLVISQVQPSKSNKNKGKSVGGRPLGEIWLHFGRKEAILPEKFEAEYKYCSAKWKKADTLSGRQTTMKDFYDSTELSEGQENQINHFVKKLNATYNLPSQDYLSGRLFEGELTNVNENIQMDLSKQNNLTLSLDGWTSGNHQSYWNFIILTPSCKEYLYQLSNLLLDSHTATYLAKKIENILEQIEPERISAIVSDNAANVCKTRRLIKDKYPHIESVRCISHCINLIANNIVNHVFVNHLLIQINILASFFHNSHLAGAKFNQLIKESGIKGEGFKSYCKTRWVISSESVNSVLNLKSIIKKMVENHTEYLTNTRIKAIVNGHNFWADLNILAFILNLLRKAILALEARKTTLTDCFLNLT</sequence>
<evidence type="ECO:0000313" key="7">
    <source>
        <dbReference type="EMBL" id="GET00081.1"/>
    </source>
</evidence>
<dbReference type="Pfam" id="PF04937">
    <property type="entry name" value="DUF659"/>
    <property type="match status" value="1"/>
</dbReference>
<keyword evidence="5" id="KW-0539">Nucleus</keyword>
<organism evidence="7 8">
    <name type="scientific">Rhizophagus clarus</name>
    <dbReference type="NCBI Taxonomy" id="94130"/>
    <lineage>
        <taxon>Eukaryota</taxon>
        <taxon>Fungi</taxon>
        <taxon>Fungi incertae sedis</taxon>
        <taxon>Mucoromycota</taxon>
        <taxon>Glomeromycotina</taxon>
        <taxon>Glomeromycetes</taxon>
        <taxon>Glomerales</taxon>
        <taxon>Glomeraceae</taxon>
        <taxon>Rhizophagus</taxon>
    </lineage>
</organism>
<name>A0A8H3M917_9GLOM</name>
<proteinExistence type="predicted"/>
<evidence type="ECO:0000256" key="1">
    <source>
        <dbReference type="ARBA" id="ARBA00004123"/>
    </source>
</evidence>
<evidence type="ECO:0000313" key="8">
    <source>
        <dbReference type="Proteomes" id="UP000615446"/>
    </source>
</evidence>
<dbReference type="PANTHER" id="PTHR46481:SF10">
    <property type="entry name" value="ZINC FINGER BED DOMAIN-CONTAINING PROTEIN 39"/>
    <property type="match status" value="1"/>
</dbReference>
<comment type="caution">
    <text evidence="7">The sequence shown here is derived from an EMBL/GenBank/DDBJ whole genome shotgun (WGS) entry which is preliminary data.</text>
</comment>
<dbReference type="Proteomes" id="UP000615446">
    <property type="component" value="Unassembled WGS sequence"/>
</dbReference>
<keyword evidence="3" id="KW-0863">Zinc-finger</keyword>
<dbReference type="GO" id="GO:0005634">
    <property type="term" value="C:nucleus"/>
    <property type="evidence" value="ECO:0007669"/>
    <property type="project" value="UniProtKB-SubCell"/>
</dbReference>
<accession>A0A8H3M917</accession>
<protein>
    <recommendedName>
        <fullName evidence="6">DUF659 domain-containing protein</fullName>
    </recommendedName>
</protein>
<evidence type="ECO:0000256" key="3">
    <source>
        <dbReference type="ARBA" id="ARBA00022771"/>
    </source>
</evidence>
<evidence type="ECO:0000259" key="6">
    <source>
        <dbReference type="Pfam" id="PF04937"/>
    </source>
</evidence>
<keyword evidence="2" id="KW-0479">Metal-binding</keyword>
<dbReference type="PANTHER" id="PTHR46481">
    <property type="entry name" value="ZINC FINGER BED DOMAIN-CONTAINING PROTEIN 4"/>
    <property type="match status" value="1"/>
</dbReference>
<keyword evidence="4" id="KW-0862">Zinc</keyword>
<comment type="subcellular location">
    <subcellularLocation>
        <location evidence="1">Nucleus</location>
    </subcellularLocation>
</comment>
<dbReference type="InterPro" id="IPR007021">
    <property type="entry name" value="DUF659"/>
</dbReference>
<dbReference type="EMBL" id="BLAL01000285">
    <property type="protein sequence ID" value="GET00081.1"/>
    <property type="molecule type" value="Genomic_DNA"/>
</dbReference>
<dbReference type="OrthoDB" id="2416422at2759"/>
<gene>
    <name evidence="7" type="ORF">RCL2_002655300</name>
</gene>
<evidence type="ECO:0000256" key="2">
    <source>
        <dbReference type="ARBA" id="ARBA00022723"/>
    </source>
</evidence>
<reference evidence="7" key="1">
    <citation type="submission" date="2019-10" db="EMBL/GenBank/DDBJ databases">
        <title>Conservation and host-specific expression of non-tandemly repeated heterogenous ribosome RNA gene in arbuscular mycorrhizal fungi.</title>
        <authorList>
            <person name="Maeda T."/>
            <person name="Kobayashi Y."/>
            <person name="Nakagawa T."/>
            <person name="Ezawa T."/>
            <person name="Yamaguchi K."/>
            <person name="Bino T."/>
            <person name="Nishimoto Y."/>
            <person name="Shigenobu S."/>
            <person name="Kawaguchi M."/>
        </authorList>
    </citation>
    <scope>NUCLEOTIDE SEQUENCE</scope>
    <source>
        <strain evidence="7">HR1</strain>
    </source>
</reference>
<dbReference type="GO" id="GO:0008270">
    <property type="term" value="F:zinc ion binding"/>
    <property type="evidence" value="ECO:0007669"/>
    <property type="project" value="UniProtKB-KW"/>
</dbReference>
<dbReference type="InterPro" id="IPR052035">
    <property type="entry name" value="ZnF_BED_domain_contain"/>
</dbReference>
<evidence type="ECO:0000256" key="4">
    <source>
        <dbReference type="ARBA" id="ARBA00022833"/>
    </source>
</evidence>
<dbReference type="SUPFAM" id="SSF53098">
    <property type="entry name" value="Ribonuclease H-like"/>
    <property type="match status" value="1"/>
</dbReference>
<dbReference type="InterPro" id="IPR012337">
    <property type="entry name" value="RNaseH-like_sf"/>
</dbReference>